<name>S0KV71_9ENTE</name>
<evidence type="ECO:0000313" key="2">
    <source>
        <dbReference type="Proteomes" id="UP000015961"/>
    </source>
</evidence>
<organism evidence="1 2">
    <name type="scientific">Enterococcus sulfureus ATCC 49903</name>
    <dbReference type="NCBI Taxonomy" id="1140003"/>
    <lineage>
        <taxon>Bacteria</taxon>
        <taxon>Bacillati</taxon>
        <taxon>Bacillota</taxon>
        <taxon>Bacilli</taxon>
        <taxon>Lactobacillales</taxon>
        <taxon>Enterococcaceae</taxon>
        <taxon>Enterococcus</taxon>
    </lineage>
</organism>
<reference evidence="1 2" key="1">
    <citation type="submission" date="2013-03" db="EMBL/GenBank/DDBJ databases">
        <title>The Genome Sequence of Enterococcus sulfureus ATCC_49903 (PacBio/Illumina hybrid assembly).</title>
        <authorList>
            <consortium name="The Broad Institute Genomics Platform"/>
            <consortium name="The Broad Institute Genome Sequencing Center for Infectious Disease"/>
            <person name="Earl A."/>
            <person name="Russ C."/>
            <person name="Gilmore M."/>
            <person name="Surin D."/>
            <person name="Walker B."/>
            <person name="Young S."/>
            <person name="Zeng Q."/>
            <person name="Gargeya S."/>
            <person name="Fitzgerald M."/>
            <person name="Haas B."/>
            <person name="Abouelleil A."/>
            <person name="Allen A.W."/>
            <person name="Alvarado L."/>
            <person name="Arachchi H.M."/>
            <person name="Berlin A.M."/>
            <person name="Chapman S.B."/>
            <person name="Gainer-Dewar J."/>
            <person name="Goldberg J."/>
            <person name="Griggs A."/>
            <person name="Gujja S."/>
            <person name="Hansen M."/>
            <person name="Howarth C."/>
            <person name="Imamovic A."/>
            <person name="Ireland A."/>
            <person name="Larimer J."/>
            <person name="McCowan C."/>
            <person name="Murphy C."/>
            <person name="Pearson M."/>
            <person name="Poon T.W."/>
            <person name="Priest M."/>
            <person name="Roberts A."/>
            <person name="Saif S."/>
            <person name="Shea T."/>
            <person name="Sisk P."/>
            <person name="Sykes S."/>
            <person name="Wortman J."/>
            <person name="Nusbaum C."/>
            <person name="Birren B."/>
        </authorList>
    </citation>
    <scope>NUCLEOTIDE SEQUENCE [LARGE SCALE GENOMIC DNA]</scope>
    <source>
        <strain evidence="1 2">ATCC 49903</strain>
    </source>
</reference>
<proteinExistence type="predicted"/>
<dbReference type="STRING" id="1140003.OMY_00654"/>
<accession>S0KV71</accession>
<dbReference type="EMBL" id="ASWO01000001">
    <property type="protein sequence ID" value="EOT87591.1"/>
    <property type="molecule type" value="Genomic_DNA"/>
</dbReference>
<dbReference type="RefSeq" id="WP_016185144.1">
    <property type="nucleotide sequence ID" value="NZ_KE136393.1"/>
</dbReference>
<dbReference type="Proteomes" id="UP000015961">
    <property type="component" value="Unassembled WGS sequence"/>
</dbReference>
<evidence type="ECO:0008006" key="3">
    <source>
        <dbReference type="Google" id="ProtNLM"/>
    </source>
</evidence>
<evidence type="ECO:0000313" key="1">
    <source>
        <dbReference type="EMBL" id="EOT87591.1"/>
    </source>
</evidence>
<dbReference type="AlphaFoldDB" id="S0KV71"/>
<gene>
    <name evidence="1" type="ORF">I573_00647</name>
</gene>
<sequence>MSMIAFLLIILTLLGLGYQIVKKLRQMRRRQQIEFEGYCLLVKIKKADEQQEYPTGIFQQGEQEWEWQIPFSMQTLSTPVRGYVVVNQQKVSSFYQ</sequence>
<keyword evidence="2" id="KW-1185">Reference proteome</keyword>
<comment type="caution">
    <text evidence="1">The sequence shown here is derived from an EMBL/GenBank/DDBJ whole genome shotgun (WGS) entry which is preliminary data.</text>
</comment>
<dbReference type="PATRIC" id="fig|1140003.3.peg.648"/>
<protein>
    <recommendedName>
        <fullName evidence="3">DUF2500 family protein</fullName>
    </recommendedName>
</protein>